<feature type="compositionally biased region" description="Polar residues" evidence="2">
    <location>
        <begin position="303"/>
        <end position="312"/>
    </location>
</feature>
<protein>
    <recommendedName>
        <fullName evidence="3">Association with the SNF1 complex (ASC) domain-containing protein</fullName>
    </recommendedName>
</protein>
<feature type="compositionally biased region" description="Acidic residues" evidence="2">
    <location>
        <begin position="709"/>
        <end position="718"/>
    </location>
</feature>
<feature type="region of interest" description="Disordered" evidence="2">
    <location>
        <begin position="480"/>
        <end position="508"/>
    </location>
</feature>
<dbReference type="InParanoid" id="G7DZX1"/>
<accession>G7DZX1</accession>
<dbReference type="Pfam" id="PF04739">
    <property type="entry name" value="AMPKBI"/>
    <property type="match status" value="1"/>
</dbReference>
<dbReference type="InterPro" id="IPR006828">
    <property type="entry name" value="ASC_dom"/>
</dbReference>
<dbReference type="SUPFAM" id="SSF81296">
    <property type="entry name" value="E set domains"/>
    <property type="match status" value="1"/>
</dbReference>
<dbReference type="CDD" id="cd02859">
    <property type="entry name" value="E_set_AMPKbeta_like_N"/>
    <property type="match status" value="1"/>
</dbReference>
<evidence type="ECO:0000259" key="3">
    <source>
        <dbReference type="SMART" id="SM01010"/>
    </source>
</evidence>
<dbReference type="GO" id="GO:0005634">
    <property type="term" value="C:nucleus"/>
    <property type="evidence" value="ECO:0007669"/>
    <property type="project" value="TreeGrafter"/>
</dbReference>
<dbReference type="SMART" id="SM01010">
    <property type="entry name" value="AMPKBI"/>
    <property type="match status" value="1"/>
</dbReference>
<feature type="compositionally biased region" description="Low complexity" evidence="2">
    <location>
        <begin position="47"/>
        <end position="65"/>
    </location>
</feature>
<reference evidence="4 5" key="1">
    <citation type="journal article" date="2011" name="J. Gen. Appl. Microbiol.">
        <title>Draft genome sequencing of the enigmatic basidiomycete Mixia osmundae.</title>
        <authorList>
            <person name="Nishida H."/>
            <person name="Nagatsuka Y."/>
            <person name="Sugiyama J."/>
        </authorList>
    </citation>
    <scope>NUCLEOTIDE SEQUENCE [LARGE SCALE GENOMIC DNA]</scope>
    <source>
        <strain evidence="5">CBS 9802 / IAM 14324 / JCM 22182 / KY 12970</strain>
    </source>
</reference>
<feature type="compositionally biased region" description="Polar residues" evidence="2">
    <location>
        <begin position="162"/>
        <end position="174"/>
    </location>
</feature>
<evidence type="ECO:0000256" key="1">
    <source>
        <dbReference type="ARBA" id="ARBA00010926"/>
    </source>
</evidence>
<dbReference type="GO" id="GO:0005737">
    <property type="term" value="C:cytoplasm"/>
    <property type="evidence" value="ECO:0007669"/>
    <property type="project" value="TreeGrafter"/>
</dbReference>
<evidence type="ECO:0000313" key="4">
    <source>
        <dbReference type="EMBL" id="GAA96131.1"/>
    </source>
</evidence>
<comment type="caution">
    <text evidence="4">The sequence shown here is derived from an EMBL/GenBank/DDBJ whole genome shotgun (WGS) entry which is preliminary data.</text>
</comment>
<feature type="compositionally biased region" description="Low complexity" evidence="2">
    <location>
        <begin position="113"/>
        <end position="129"/>
    </location>
</feature>
<dbReference type="GO" id="GO:0019901">
    <property type="term" value="F:protein kinase binding"/>
    <property type="evidence" value="ECO:0007669"/>
    <property type="project" value="TreeGrafter"/>
</dbReference>
<dbReference type="PANTHER" id="PTHR10343:SF84">
    <property type="entry name" value="5'-AMP-ACTIVATED PROTEIN KINASE SUBUNIT BETA-1"/>
    <property type="match status" value="1"/>
</dbReference>
<dbReference type="OrthoDB" id="531008at2759"/>
<dbReference type="Proteomes" id="UP000009131">
    <property type="component" value="Unassembled WGS sequence"/>
</dbReference>
<dbReference type="InterPro" id="IPR014756">
    <property type="entry name" value="Ig_E-set"/>
</dbReference>
<evidence type="ECO:0000313" key="5">
    <source>
        <dbReference type="Proteomes" id="UP000009131"/>
    </source>
</evidence>
<feature type="compositionally biased region" description="Low complexity" evidence="2">
    <location>
        <begin position="93"/>
        <end position="104"/>
    </location>
</feature>
<feature type="compositionally biased region" description="Low complexity" evidence="2">
    <location>
        <begin position="232"/>
        <end position="258"/>
    </location>
</feature>
<dbReference type="HOGENOM" id="CLU_333469_0_0_1"/>
<feature type="compositionally biased region" description="Low complexity" evidence="2">
    <location>
        <begin position="320"/>
        <end position="329"/>
    </location>
</feature>
<feature type="compositionally biased region" description="Low complexity" evidence="2">
    <location>
        <begin position="355"/>
        <end position="365"/>
    </location>
</feature>
<feature type="compositionally biased region" description="Basic and acidic residues" evidence="2">
    <location>
        <begin position="74"/>
        <end position="88"/>
    </location>
</feature>
<feature type="compositionally biased region" description="Low complexity" evidence="2">
    <location>
        <begin position="273"/>
        <end position="289"/>
    </location>
</feature>
<dbReference type="Gene3D" id="6.20.250.60">
    <property type="match status" value="1"/>
</dbReference>
<feature type="compositionally biased region" description="Low complexity" evidence="2">
    <location>
        <begin position="143"/>
        <end position="161"/>
    </location>
</feature>
<feature type="domain" description="Association with the SNF1 complex (ASC)" evidence="3">
    <location>
        <begin position="715"/>
        <end position="849"/>
    </location>
</feature>
<proteinExistence type="inferred from homology"/>
<feature type="region of interest" description="Disordered" evidence="2">
    <location>
        <begin position="598"/>
        <end position="620"/>
    </location>
</feature>
<evidence type="ECO:0000256" key="2">
    <source>
        <dbReference type="SAM" id="MobiDB-lite"/>
    </source>
</evidence>
<dbReference type="InterPro" id="IPR032640">
    <property type="entry name" value="AMPK1_CBM"/>
</dbReference>
<dbReference type="GO" id="GO:0031588">
    <property type="term" value="C:nucleotide-activated protein kinase complex"/>
    <property type="evidence" value="ECO:0007669"/>
    <property type="project" value="TreeGrafter"/>
</dbReference>
<feature type="compositionally biased region" description="Polar residues" evidence="2">
    <location>
        <begin position="374"/>
        <end position="390"/>
    </location>
</feature>
<reference evidence="4 5" key="2">
    <citation type="journal article" date="2012" name="Open Biol.">
        <title>Characteristics of nucleosomes and linker DNA regions on the genome of the basidiomycete Mixia osmundae revealed by mono- and dinucleosome mapping.</title>
        <authorList>
            <person name="Nishida H."/>
            <person name="Kondo S."/>
            <person name="Matsumoto T."/>
            <person name="Suzuki Y."/>
            <person name="Yoshikawa H."/>
            <person name="Taylor T.D."/>
            <person name="Sugiyama J."/>
        </authorList>
    </citation>
    <scope>NUCLEOTIDE SEQUENCE [LARGE SCALE GENOMIC DNA]</scope>
    <source>
        <strain evidence="5">CBS 9802 / IAM 14324 / JCM 22182 / KY 12970</strain>
    </source>
</reference>
<sequence>MGQQQSAPPSAGPTSPVQQAGFTHQRSERRSRRSPSSSARQRHDSPSQASRRSQHSNNSNSSLSTQEEEDEDERVQTRRRTSEERPPLDRNPSSSTSSTHTITSLNRPHRQSSRLTGLSSGSSASGQSRVKALTQDGRRKSIALPDLDPALLGPSASSLSPTGESASRRIQNAFYQRGNAGPASMGQTLSAPAGALDDESDLQTSSEPGPSRWRRSLSQKRSSGSGTRERTASAASAASSNIIGTQHQNSPNSSSPSHLPEPRPGSSQSGFRSPSDSSLSVSQQQQGTSPTNRAGPGIEFAKSTASTQTSFVHHNDHELGAAASSTSSLLPPPLGYTYDRYIDGQSRPSTESDDASAPSQAASSSENGRDSLETGMTSQPLSRDPSSGNAVLSPMSGTPKAIASAYDESNEESQPVDLEHFSPPQVSAEIDSNQLNAFNMTQLPPLQVPQDTIVAPLFPANVALPPPIALPLVGSAFAKDGSGKPANEQGDRPLDASPKTRSRVNSANAGEALAQHQTLDQLTGLAGLDQNAMVNAISPEESTLVSPIPILPPNVMTAAAPIAALTNLANPAAAEAVKNATVDLGAGPEGVPTLLTWRPGNRIGGEGGPDGTGEGASKKGPERVYVTGTFANRWQTKIELSKKSNATDFSALISLPPGPHRLKFIVDKQWKTSKNLPSATDQDGNLINYLQVHPSGQRGIPRVVTAPTDDSEEEEDPEEHIWCSDIPPELIAYGEASDAAEDAIEQYLSSQQGEPTDETPEQARERINKRYLPSLVQPPALPAQLERGVLNSTALVPQGSGDDPMILPKPDHSVIDHLAASPIKQGLLCVGITKRYKRKYVTTVFYKPIQAMLPAQP</sequence>
<dbReference type="InterPro" id="IPR050827">
    <property type="entry name" value="CRP1_MDG1_kinase"/>
</dbReference>
<dbReference type="AlphaFoldDB" id="G7DZX1"/>
<dbReference type="STRING" id="764103.G7DZX1"/>
<comment type="similarity">
    <text evidence="1">Belongs to the 5'-AMP-activated protein kinase beta subunit family.</text>
</comment>
<dbReference type="GO" id="GO:0007165">
    <property type="term" value="P:signal transduction"/>
    <property type="evidence" value="ECO:0007669"/>
    <property type="project" value="TreeGrafter"/>
</dbReference>
<dbReference type="EMBL" id="BABT02000076">
    <property type="protein sequence ID" value="GAA96131.1"/>
    <property type="molecule type" value="Genomic_DNA"/>
</dbReference>
<feature type="compositionally biased region" description="Gly residues" evidence="2">
    <location>
        <begin position="602"/>
        <end position="614"/>
    </location>
</feature>
<dbReference type="Gene3D" id="2.60.40.10">
    <property type="entry name" value="Immunoglobulins"/>
    <property type="match status" value="1"/>
</dbReference>
<organism evidence="4 5">
    <name type="scientific">Mixia osmundae (strain CBS 9802 / IAM 14324 / JCM 22182 / KY 12970)</name>
    <dbReference type="NCBI Taxonomy" id="764103"/>
    <lineage>
        <taxon>Eukaryota</taxon>
        <taxon>Fungi</taxon>
        <taxon>Dikarya</taxon>
        <taxon>Basidiomycota</taxon>
        <taxon>Pucciniomycotina</taxon>
        <taxon>Mixiomycetes</taxon>
        <taxon>Mixiales</taxon>
        <taxon>Mixiaceae</taxon>
        <taxon>Mixia</taxon>
    </lineage>
</organism>
<dbReference type="Pfam" id="PF16561">
    <property type="entry name" value="AMPK1_CBM"/>
    <property type="match status" value="1"/>
</dbReference>
<feature type="region of interest" description="Disordered" evidence="2">
    <location>
        <begin position="1"/>
        <end position="426"/>
    </location>
</feature>
<keyword evidence="5" id="KW-1185">Reference proteome</keyword>
<gene>
    <name evidence="4" type="primary">Mo02792</name>
    <name evidence="4" type="ORF">E5Q_02792</name>
</gene>
<dbReference type="InterPro" id="IPR013783">
    <property type="entry name" value="Ig-like_fold"/>
</dbReference>
<dbReference type="PANTHER" id="PTHR10343">
    <property type="entry name" value="5'-AMP-ACTIVATED PROTEIN KINASE , BETA SUBUNIT"/>
    <property type="match status" value="1"/>
</dbReference>
<feature type="compositionally biased region" description="Polar residues" evidence="2">
    <location>
        <begin position="1"/>
        <end position="24"/>
    </location>
</feature>
<name>G7DZX1_MIXOS</name>
<dbReference type="InterPro" id="IPR037256">
    <property type="entry name" value="ASC_dom_sf"/>
</dbReference>
<feature type="region of interest" description="Disordered" evidence="2">
    <location>
        <begin position="698"/>
        <end position="719"/>
    </location>
</feature>
<dbReference type="SUPFAM" id="SSF160219">
    <property type="entry name" value="AMPKBI-like"/>
    <property type="match status" value="1"/>
</dbReference>
<dbReference type="eggNOG" id="KOG1616">
    <property type="taxonomic scope" value="Eukaryota"/>
</dbReference>